<dbReference type="eggNOG" id="COG1524">
    <property type="taxonomic scope" value="Bacteria"/>
</dbReference>
<evidence type="ECO:0008006" key="4">
    <source>
        <dbReference type="Google" id="ProtNLM"/>
    </source>
</evidence>
<evidence type="ECO:0000256" key="1">
    <source>
        <dbReference type="SAM" id="MobiDB-lite"/>
    </source>
</evidence>
<sequence>MTGTSELTELPPSRWSAYPYTLADVMPWIGRCLGVDPVSGDEPGASERTRLPELDAASVVLLLVDGLGERQLAAHAHLAPTLTGLGGGVLRAGFPSTTATSITSLMRGEPASGHGIIGYSFVPDDAARSHGPARTLNMLRWTLDSAAGPAAYDVYPPTTLCSGEGVIGALERSGVRVFQVMPGEFKDTGFTIVASGAAGRHLPAKAPAEIRAGITTALTRTLPRSHRPRVVYAYLADLDTAGHIHGPGSDPWCVALRTVDSLVADILTDLPFDASLVVTGDHGMLRAGKTIDLDADPALSSGVARVAGEARVRQVYAIDGAVDDIADTWRDLLGDDVHIAPREQVLAEHWYGPRATDHTAARIGDLVVVAKDRTVLTRPAAEPGESRMLGHHGGWTADELLVPLLIGNDPANHSSSAGLPSTLHSPGSSAKTDLGTHGS</sequence>
<dbReference type="Proteomes" id="UP000005845">
    <property type="component" value="Unassembled WGS sequence"/>
</dbReference>
<organism evidence="2 3">
    <name type="scientific">Gordonia sputi NBRC 100414</name>
    <dbReference type="NCBI Taxonomy" id="1089453"/>
    <lineage>
        <taxon>Bacteria</taxon>
        <taxon>Bacillati</taxon>
        <taxon>Actinomycetota</taxon>
        <taxon>Actinomycetes</taxon>
        <taxon>Mycobacteriales</taxon>
        <taxon>Gordoniaceae</taxon>
        <taxon>Gordonia</taxon>
    </lineage>
</organism>
<feature type="region of interest" description="Disordered" evidence="1">
    <location>
        <begin position="412"/>
        <end position="439"/>
    </location>
</feature>
<dbReference type="InterPro" id="IPR002591">
    <property type="entry name" value="Phosphodiest/P_Trfase"/>
</dbReference>
<dbReference type="InterPro" id="IPR017850">
    <property type="entry name" value="Alkaline_phosphatase_core_sf"/>
</dbReference>
<dbReference type="AlphaFoldDB" id="H5TZ23"/>
<protein>
    <recommendedName>
        <fullName evidence="4">Phosphodiesterase</fullName>
    </recommendedName>
</protein>
<keyword evidence="3" id="KW-1185">Reference proteome</keyword>
<dbReference type="PANTHER" id="PTHR10151:SF120">
    <property type="entry name" value="BIS(5'-ADENOSYL)-TRIPHOSPHATASE"/>
    <property type="match status" value="1"/>
</dbReference>
<feature type="compositionally biased region" description="Polar residues" evidence="1">
    <location>
        <begin position="412"/>
        <end position="431"/>
    </location>
</feature>
<dbReference type="GO" id="GO:0016787">
    <property type="term" value="F:hydrolase activity"/>
    <property type="evidence" value="ECO:0007669"/>
    <property type="project" value="UniProtKB-ARBA"/>
</dbReference>
<dbReference type="RefSeq" id="WP_005204841.1">
    <property type="nucleotide sequence ID" value="NZ_BAFC01000050.1"/>
</dbReference>
<dbReference type="EMBL" id="BAFC01000050">
    <property type="protein sequence ID" value="GAB38731.1"/>
    <property type="molecule type" value="Genomic_DNA"/>
</dbReference>
<dbReference type="Pfam" id="PF01663">
    <property type="entry name" value="Phosphodiest"/>
    <property type="match status" value="1"/>
</dbReference>
<evidence type="ECO:0000313" key="2">
    <source>
        <dbReference type="EMBL" id="GAB38731.1"/>
    </source>
</evidence>
<name>H5TZ23_9ACTN</name>
<dbReference type="Gene3D" id="3.40.720.10">
    <property type="entry name" value="Alkaline Phosphatase, subunit A"/>
    <property type="match status" value="1"/>
</dbReference>
<reference evidence="2 3" key="1">
    <citation type="submission" date="2012-02" db="EMBL/GenBank/DDBJ databases">
        <title>Whole genome shotgun sequence of Gordonia sputi NBRC 100414.</title>
        <authorList>
            <person name="Yoshida I."/>
            <person name="Hosoyama A."/>
            <person name="Tsuchikane K."/>
            <person name="Katsumata H."/>
            <person name="Yamazaki S."/>
            <person name="Fujita N."/>
        </authorList>
    </citation>
    <scope>NUCLEOTIDE SEQUENCE [LARGE SCALE GENOMIC DNA]</scope>
    <source>
        <strain evidence="2 3">NBRC 100414</strain>
    </source>
</reference>
<gene>
    <name evidence="2" type="ORF">GOSPT_050_00130</name>
</gene>
<proteinExistence type="predicted"/>
<dbReference type="SUPFAM" id="SSF53649">
    <property type="entry name" value="Alkaline phosphatase-like"/>
    <property type="match status" value="1"/>
</dbReference>
<evidence type="ECO:0000313" key="3">
    <source>
        <dbReference type="Proteomes" id="UP000005845"/>
    </source>
</evidence>
<accession>H5TZ23</accession>
<dbReference type="PANTHER" id="PTHR10151">
    <property type="entry name" value="ECTONUCLEOTIDE PYROPHOSPHATASE/PHOSPHODIESTERASE"/>
    <property type="match status" value="1"/>
</dbReference>
<comment type="caution">
    <text evidence="2">The sequence shown here is derived from an EMBL/GenBank/DDBJ whole genome shotgun (WGS) entry which is preliminary data.</text>
</comment>